<dbReference type="Pfam" id="PF08631">
    <property type="entry name" value="SPO22"/>
    <property type="match status" value="1"/>
</dbReference>
<dbReference type="PROSITE" id="PS50005">
    <property type="entry name" value="TPR"/>
    <property type="match status" value="1"/>
</dbReference>
<dbReference type="Proteomes" id="UP001652624">
    <property type="component" value="Chromosome X"/>
</dbReference>
<name>A0ABM3WRS6_ERIEU</name>
<dbReference type="SMART" id="SM00028">
    <property type="entry name" value="TPR"/>
    <property type="match status" value="1"/>
</dbReference>
<accession>A0ABM3WRS6</accession>
<evidence type="ECO:0000256" key="2">
    <source>
        <dbReference type="ARBA" id="ARBA00031845"/>
    </source>
</evidence>
<evidence type="ECO:0000313" key="4">
    <source>
        <dbReference type="Proteomes" id="UP001652624"/>
    </source>
</evidence>
<dbReference type="Gene3D" id="1.25.40.10">
    <property type="entry name" value="Tetratricopeptide repeat domain"/>
    <property type="match status" value="1"/>
</dbReference>
<dbReference type="GeneID" id="103120367"/>
<proteinExistence type="predicted"/>
<dbReference type="InterPro" id="IPR019734">
    <property type="entry name" value="TPR_rpt"/>
</dbReference>
<dbReference type="InterPro" id="IPR011990">
    <property type="entry name" value="TPR-like_helical_dom_sf"/>
</dbReference>
<feature type="repeat" description="TPR" evidence="3">
    <location>
        <begin position="410"/>
        <end position="443"/>
    </location>
</feature>
<dbReference type="SUPFAM" id="SSF48452">
    <property type="entry name" value="TPR-like"/>
    <property type="match status" value="1"/>
</dbReference>
<evidence type="ECO:0000313" key="5">
    <source>
        <dbReference type="RefSeq" id="XP_060039274.1"/>
    </source>
</evidence>
<dbReference type="InterPro" id="IPR042861">
    <property type="entry name" value="TEX11"/>
</dbReference>
<dbReference type="RefSeq" id="XP_060039274.1">
    <property type="nucleotide sequence ID" value="XM_060183291.1"/>
</dbReference>
<dbReference type="PANTHER" id="PTHR47083">
    <property type="entry name" value="TESTIS-EXPRESSED PROTEIN 11"/>
    <property type="match status" value="1"/>
</dbReference>
<keyword evidence="4" id="KW-1185">Reference proteome</keyword>
<protein>
    <recommendedName>
        <fullName evidence="2">Protein ZIP4 homolog</fullName>
    </recommendedName>
</protein>
<dbReference type="InterPro" id="IPR013940">
    <property type="entry name" value="Spo22/ZIP4/TEX11"/>
</dbReference>
<organism evidence="4 5">
    <name type="scientific">Erinaceus europaeus</name>
    <name type="common">Western European hedgehog</name>
    <dbReference type="NCBI Taxonomy" id="9365"/>
    <lineage>
        <taxon>Eukaryota</taxon>
        <taxon>Metazoa</taxon>
        <taxon>Chordata</taxon>
        <taxon>Craniata</taxon>
        <taxon>Vertebrata</taxon>
        <taxon>Euteleostomi</taxon>
        <taxon>Mammalia</taxon>
        <taxon>Eutheria</taxon>
        <taxon>Laurasiatheria</taxon>
        <taxon>Eulipotyphla</taxon>
        <taxon>Erinaceidae</taxon>
        <taxon>Erinaceinae</taxon>
        <taxon>Erinaceus</taxon>
    </lineage>
</organism>
<sequence length="885" mass="101660">MLFRNIEKVNKKCMPEIQDAQIEEMAVKLWNWAVSRRAASVINEEQKIKTHHVACKLIYMCDGPAISEETIRRKILMNMKTGKGWLGIGNAPNSDELFQAAMVSLEQQHTRLMQTNSTQANLTEQRIVVEGDIVTVLSYQAESAIIQGDSQRASICVMRCKDMLINLPEMIRYLHILCYNFGIEAHKQNKNEESSFWLSQSYDIGKMDRNSSGPEMLAKVLRLLSTIYLEGDDREYYEKALNAINLANKESVSPGGLFIKMKILLKIKTTNEELSKVVMEILHLDMPLDFCLNVVNLLMDYERDSVGIYFLNNICEHFKSSEHIGKALLLQVDILMKMKEELIAQEKIEEIIRVHQAGRKLTTELADCLHNILWEKAVKSIKVKNYIDALKWYNYSLQLHVSGPMNLELAKLQRNLAFCYLHLGQFDKAKEAVTEAEKSDPENIFTQFYVFKIAILEGDSDKASQALTDLDNLIRTENLQENKLHTDSSPPTLLSLAAHFALENKQRNVAGKALECLAKHSQEPQEVLTALKCFFRLVLPVVTEMPESENKKKEMNRLLVCLNSALLKLDQSFAGEVSVTHSKINEAHWFRKVAWNLAVQCNKNPVIMREFFILSYKMSQFCPSDQVVMISQKTCLLMAAAVDLEQGRKASTKYEQTQFLSRALEEIYKCRDIWNLLKQTGNFSNDPCETLLLLYEFEVKAKMNDPSLDSFLESVWELSHLESKTFETIASLAMEAPAHYPSIALKALKQALLLYKKNESLDALKYSKCMHNFINLLLPDGMTKSEFCPMEEVWDYFEDALNIISQNENYPEIEILWLMIKAWNTGVLLFGKCLCVSAEKWCGLALRFLNHLDSFKINYETQMNVLYRELIETSDRNRTPLFTKE</sequence>
<dbReference type="PANTHER" id="PTHR47083:SF1">
    <property type="entry name" value="TESTIS-EXPRESSED PROTEIN 11"/>
    <property type="match status" value="1"/>
</dbReference>
<evidence type="ECO:0000256" key="1">
    <source>
        <dbReference type="ARBA" id="ARBA00023254"/>
    </source>
</evidence>
<reference evidence="5" key="1">
    <citation type="submission" date="2025-08" db="UniProtKB">
        <authorList>
            <consortium name="RefSeq"/>
        </authorList>
    </citation>
    <scope>IDENTIFICATION</scope>
</reference>
<gene>
    <name evidence="5" type="primary">TEX11</name>
</gene>
<evidence type="ECO:0000256" key="3">
    <source>
        <dbReference type="PROSITE-ProRule" id="PRU00339"/>
    </source>
</evidence>
<keyword evidence="1" id="KW-0469">Meiosis</keyword>
<keyword evidence="3" id="KW-0802">TPR repeat</keyword>